<gene>
    <name evidence="1" type="ORF">GLIP_3442</name>
</gene>
<accession>K6XWL8</accession>
<evidence type="ECO:0000313" key="1">
    <source>
        <dbReference type="EMBL" id="GAC16056.1"/>
    </source>
</evidence>
<dbReference type="AlphaFoldDB" id="K6XWL8"/>
<dbReference type="EMBL" id="BAEN01000065">
    <property type="protein sequence ID" value="GAC16056.1"/>
    <property type="molecule type" value="Genomic_DNA"/>
</dbReference>
<name>K6XWL8_9ALTE</name>
<dbReference type="RefSeq" id="WP_008845859.1">
    <property type="nucleotide sequence ID" value="NZ_BAEN01000065.1"/>
</dbReference>
<dbReference type="Proteomes" id="UP000006334">
    <property type="component" value="Unassembled WGS sequence"/>
</dbReference>
<comment type="caution">
    <text evidence="1">The sequence shown here is derived from an EMBL/GenBank/DDBJ whole genome shotgun (WGS) entry which is preliminary data.</text>
</comment>
<dbReference type="OrthoDB" id="5772064at2"/>
<organism evidence="1 2">
    <name type="scientific">Aliiglaciecola lipolytica E3</name>
    <dbReference type="NCBI Taxonomy" id="1127673"/>
    <lineage>
        <taxon>Bacteria</taxon>
        <taxon>Pseudomonadati</taxon>
        <taxon>Pseudomonadota</taxon>
        <taxon>Gammaproteobacteria</taxon>
        <taxon>Alteromonadales</taxon>
        <taxon>Alteromonadaceae</taxon>
        <taxon>Aliiglaciecola</taxon>
    </lineage>
</organism>
<reference evidence="1 2" key="1">
    <citation type="journal article" date="2017" name="Antonie Van Leeuwenhoek">
        <title>Rhizobium rhizosphaerae sp. nov., a novel species isolated from rice rhizosphere.</title>
        <authorList>
            <person name="Zhao J.J."/>
            <person name="Zhang J."/>
            <person name="Zhang R.J."/>
            <person name="Zhang C.W."/>
            <person name="Yin H.Q."/>
            <person name="Zhang X.X."/>
        </authorList>
    </citation>
    <scope>NUCLEOTIDE SEQUENCE [LARGE SCALE GENOMIC DNA]</scope>
    <source>
        <strain evidence="1 2">E3</strain>
    </source>
</reference>
<dbReference type="STRING" id="1127673.GLIP_3442"/>
<keyword evidence="2" id="KW-1185">Reference proteome</keyword>
<sequence>MNRKLKAGISIGAITFTLFVVVQPQFSNVDSFCQNIDIDKYTADSNPANPVNRCANANQKNVSWMSWFSGRSRYQFHYLDLLELLSRTTDKQPTSHSSAG</sequence>
<evidence type="ECO:0000313" key="2">
    <source>
        <dbReference type="Proteomes" id="UP000006334"/>
    </source>
</evidence>
<proteinExistence type="predicted"/>
<protein>
    <submittedName>
        <fullName evidence="1">Uncharacterized protein</fullName>
    </submittedName>
</protein>